<reference evidence="2 3" key="1">
    <citation type="submission" date="2019-05" db="EMBL/GenBank/DDBJ databases">
        <authorList>
            <consortium name="Pathogen Informatics"/>
        </authorList>
    </citation>
    <scope>NUCLEOTIDE SEQUENCE [LARGE SCALE GENOMIC DNA]</scope>
    <source>
        <strain evidence="2 3">NCTC13032</strain>
    </source>
</reference>
<dbReference type="Proteomes" id="UP000310719">
    <property type="component" value="Chromosome"/>
</dbReference>
<dbReference type="CDD" id="cd01948">
    <property type="entry name" value="EAL"/>
    <property type="match status" value="1"/>
</dbReference>
<dbReference type="InterPro" id="IPR050706">
    <property type="entry name" value="Cyclic-di-GMP_PDE-like"/>
</dbReference>
<dbReference type="Gene3D" id="3.20.20.450">
    <property type="entry name" value="EAL domain"/>
    <property type="match status" value="1"/>
</dbReference>
<evidence type="ECO:0000313" key="2">
    <source>
        <dbReference type="EMBL" id="VTP81014.1"/>
    </source>
</evidence>
<dbReference type="PANTHER" id="PTHR33121">
    <property type="entry name" value="CYCLIC DI-GMP PHOSPHODIESTERASE PDEF"/>
    <property type="match status" value="1"/>
</dbReference>
<organism evidence="2 3">
    <name type="scientific">Leclercia adecarboxylata</name>
    <dbReference type="NCBI Taxonomy" id="83655"/>
    <lineage>
        <taxon>Bacteria</taxon>
        <taxon>Pseudomonadati</taxon>
        <taxon>Pseudomonadota</taxon>
        <taxon>Gammaproteobacteria</taxon>
        <taxon>Enterobacterales</taxon>
        <taxon>Enterobacteriaceae</taxon>
        <taxon>Leclercia</taxon>
    </lineage>
</organism>
<dbReference type="InterPro" id="IPR001633">
    <property type="entry name" value="EAL_dom"/>
</dbReference>
<feature type="domain" description="EAL" evidence="1">
    <location>
        <begin position="1"/>
        <end position="98"/>
    </location>
</feature>
<sequence>MGSLARHGIPPHTLILEVTETTAMNNPDESVRVLTELTQAGVKASIDDFGTGYSSLLYLKKLPACELKIDRAFVKDLNGAGEDATIVAAIIALAKTLT</sequence>
<evidence type="ECO:0000259" key="1">
    <source>
        <dbReference type="PROSITE" id="PS50883"/>
    </source>
</evidence>
<dbReference type="GO" id="GO:0071111">
    <property type="term" value="F:cyclic-guanylate-specific phosphodiesterase activity"/>
    <property type="evidence" value="ECO:0007669"/>
    <property type="project" value="InterPro"/>
</dbReference>
<evidence type="ECO:0000313" key="3">
    <source>
        <dbReference type="Proteomes" id="UP000310719"/>
    </source>
</evidence>
<accession>A0A4U9IS81</accession>
<dbReference type="SUPFAM" id="SSF141868">
    <property type="entry name" value="EAL domain-like"/>
    <property type="match status" value="1"/>
</dbReference>
<gene>
    <name evidence="2" type="primary">cph2_6</name>
    <name evidence="2" type="ORF">NCTC13032_06716</name>
</gene>
<dbReference type="PROSITE" id="PS50883">
    <property type="entry name" value="EAL"/>
    <property type="match status" value="1"/>
</dbReference>
<dbReference type="EMBL" id="LR590464">
    <property type="protein sequence ID" value="VTP81014.1"/>
    <property type="molecule type" value="Genomic_DNA"/>
</dbReference>
<name>A0A4U9IS81_9ENTR</name>
<dbReference type="SMART" id="SM00052">
    <property type="entry name" value="EAL"/>
    <property type="match status" value="1"/>
</dbReference>
<dbReference type="AlphaFoldDB" id="A0A4U9IS81"/>
<proteinExistence type="predicted"/>
<protein>
    <submittedName>
        <fullName evidence="2">Bacteriophytochrome cph2</fullName>
    </submittedName>
</protein>
<dbReference type="PANTHER" id="PTHR33121:SF79">
    <property type="entry name" value="CYCLIC DI-GMP PHOSPHODIESTERASE PDED-RELATED"/>
    <property type="match status" value="1"/>
</dbReference>
<dbReference type="InterPro" id="IPR035919">
    <property type="entry name" value="EAL_sf"/>
</dbReference>
<dbReference type="Pfam" id="PF00563">
    <property type="entry name" value="EAL"/>
    <property type="match status" value="1"/>
</dbReference>